<dbReference type="GeneID" id="82526523"/>
<keyword evidence="3" id="KW-1185">Reference proteome</keyword>
<dbReference type="InterPro" id="IPR041657">
    <property type="entry name" value="HTH_17"/>
</dbReference>
<dbReference type="AlphaFoldDB" id="A0A2V1IJ53"/>
<evidence type="ECO:0000259" key="1">
    <source>
        <dbReference type="Pfam" id="PF12728"/>
    </source>
</evidence>
<reference evidence="3" key="1">
    <citation type="submission" date="2018-02" db="EMBL/GenBank/DDBJ databases">
        <authorList>
            <person name="Clavel T."/>
            <person name="Strowig T."/>
        </authorList>
    </citation>
    <scope>NUCLEOTIDE SEQUENCE [LARGE SCALE GENOMIC DNA]</scope>
    <source>
        <strain evidence="3">DSM 103720</strain>
    </source>
</reference>
<evidence type="ECO:0000313" key="2">
    <source>
        <dbReference type="EMBL" id="PWB01540.1"/>
    </source>
</evidence>
<dbReference type="EMBL" id="PUEC01000020">
    <property type="protein sequence ID" value="PWB01540.1"/>
    <property type="molecule type" value="Genomic_DNA"/>
</dbReference>
<gene>
    <name evidence="2" type="ORF">C5O23_09240</name>
</gene>
<comment type="caution">
    <text evidence="2">The sequence shown here is derived from an EMBL/GenBank/DDBJ whole genome shotgun (WGS) entry which is preliminary data.</text>
</comment>
<accession>A0A2V1IJ53</accession>
<protein>
    <submittedName>
        <fullName evidence="2">DNA-binding protein</fullName>
    </submittedName>
</protein>
<name>A0A2V1IJ53_9BACT</name>
<feature type="domain" description="Helix-turn-helix" evidence="1">
    <location>
        <begin position="47"/>
        <end position="96"/>
    </location>
</feature>
<dbReference type="InterPro" id="IPR010093">
    <property type="entry name" value="SinI_DNA-bd"/>
</dbReference>
<dbReference type="SUPFAM" id="SSF46955">
    <property type="entry name" value="Putative DNA-binding domain"/>
    <property type="match status" value="1"/>
</dbReference>
<dbReference type="Pfam" id="PF12728">
    <property type="entry name" value="HTH_17"/>
    <property type="match status" value="1"/>
</dbReference>
<dbReference type="NCBIfam" id="TIGR01764">
    <property type="entry name" value="excise"/>
    <property type="match status" value="1"/>
</dbReference>
<dbReference type="GO" id="GO:0003677">
    <property type="term" value="F:DNA binding"/>
    <property type="evidence" value="ECO:0007669"/>
    <property type="project" value="UniProtKB-KW"/>
</dbReference>
<keyword evidence="2" id="KW-0238">DNA-binding</keyword>
<dbReference type="Proteomes" id="UP000244905">
    <property type="component" value="Unassembled WGS sequence"/>
</dbReference>
<sequence length="127" mass="14360">MFTTPVTFDRLPEAVVYLIERVSALQDELRELRNALAPPSKDSSPFITTKEACQLLGECKNTLYEKARAGIIPAYKNPGGKSWRFIKSELLEYMASGKPKSQQEKYDEMVAEMNKGLRPGGRNFLSR</sequence>
<proteinExistence type="predicted"/>
<dbReference type="RefSeq" id="WP_107032661.1">
    <property type="nucleotide sequence ID" value="NZ_PUEC01000020.1"/>
</dbReference>
<evidence type="ECO:0000313" key="3">
    <source>
        <dbReference type="Proteomes" id="UP000244905"/>
    </source>
</evidence>
<organism evidence="2 3">
    <name type="scientific">Duncaniella muris</name>
    <dbReference type="NCBI Taxonomy" id="2094150"/>
    <lineage>
        <taxon>Bacteria</taxon>
        <taxon>Pseudomonadati</taxon>
        <taxon>Bacteroidota</taxon>
        <taxon>Bacteroidia</taxon>
        <taxon>Bacteroidales</taxon>
        <taxon>Muribaculaceae</taxon>
        <taxon>Duncaniella</taxon>
    </lineage>
</organism>
<dbReference type="InterPro" id="IPR009061">
    <property type="entry name" value="DNA-bd_dom_put_sf"/>
</dbReference>